<gene>
    <name evidence="2" type="ORF">ABUW04_12390</name>
</gene>
<comment type="caution">
    <text evidence="2">The sequence shown here is derived from an EMBL/GenBank/DDBJ whole genome shotgun (WGS) entry which is preliminary data.</text>
</comment>
<dbReference type="EMBL" id="JBEUKS010000004">
    <property type="protein sequence ID" value="MFC1439062.1"/>
    <property type="molecule type" value="Genomic_DNA"/>
</dbReference>
<dbReference type="SUPFAM" id="SSF47413">
    <property type="entry name" value="lambda repressor-like DNA-binding domains"/>
    <property type="match status" value="1"/>
</dbReference>
<evidence type="ECO:0000313" key="3">
    <source>
        <dbReference type="Proteomes" id="UP001592581"/>
    </source>
</evidence>
<dbReference type="Pfam" id="PF01381">
    <property type="entry name" value="HTH_3"/>
    <property type="match status" value="1"/>
</dbReference>
<evidence type="ECO:0000259" key="1">
    <source>
        <dbReference type="PROSITE" id="PS50943"/>
    </source>
</evidence>
<keyword evidence="3" id="KW-1185">Reference proteome</keyword>
<name>A0ABV6XLC2_9ACTN</name>
<proteinExistence type="predicted"/>
<dbReference type="CDD" id="cd00093">
    <property type="entry name" value="HTH_XRE"/>
    <property type="match status" value="1"/>
</dbReference>
<evidence type="ECO:0000313" key="2">
    <source>
        <dbReference type="EMBL" id="MFC1439062.1"/>
    </source>
</evidence>
<accession>A0ABV6XLC2</accession>
<dbReference type="RefSeq" id="WP_380565019.1">
    <property type="nucleotide sequence ID" value="NZ_JBEUKS010000004.1"/>
</dbReference>
<sequence>MVGVSHVYLLYLESGQRCPSVTVAEKLAEVLVLDGTEREQLLDAAVNDAGADHPLRAQHGK</sequence>
<feature type="domain" description="HTH cro/C1-type" evidence="1">
    <location>
        <begin position="1"/>
        <end position="38"/>
    </location>
</feature>
<organism evidence="2 3">
    <name type="scientific">Streptacidiphilus jeojiensis</name>
    <dbReference type="NCBI Taxonomy" id="3229225"/>
    <lineage>
        <taxon>Bacteria</taxon>
        <taxon>Bacillati</taxon>
        <taxon>Actinomycetota</taxon>
        <taxon>Actinomycetes</taxon>
        <taxon>Kitasatosporales</taxon>
        <taxon>Streptomycetaceae</taxon>
        <taxon>Streptacidiphilus</taxon>
    </lineage>
</organism>
<dbReference type="PROSITE" id="PS50943">
    <property type="entry name" value="HTH_CROC1"/>
    <property type="match status" value="1"/>
</dbReference>
<dbReference type="InterPro" id="IPR001387">
    <property type="entry name" value="Cro/C1-type_HTH"/>
</dbReference>
<dbReference type="Gene3D" id="1.10.260.40">
    <property type="entry name" value="lambda repressor-like DNA-binding domains"/>
    <property type="match status" value="1"/>
</dbReference>
<dbReference type="Proteomes" id="UP001592581">
    <property type="component" value="Unassembled WGS sequence"/>
</dbReference>
<protein>
    <submittedName>
        <fullName evidence="2">Helix-turn-helix transcriptional regulator</fullName>
    </submittedName>
</protein>
<reference evidence="2 3" key="1">
    <citation type="submission" date="2024-06" db="EMBL/GenBank/DDBJ databases">
        <authorList>
            <person name="Lee S.D."/>
        </authorList>
    </citation>
    <scope>NUCLEOTIDE SEQUENCE [LARGE SCALE GENOMIC DNA]</scope>
    <source>
        <strain evidence="2 3">N1-10</strain>
    </source>
</reference>
<dbReference type="InterPro" id="IPR010982">
    <property type="entry name" value="Lambda_DNA-bd_dom_sf"/>
</dbReference>